<comment type="caution">
    <text evidence="1">The sequence shown here is derived from an EMBL/GenBank/DDBJ whole genome shotgun (WGS) entry which is preliminary data.</text>
</comment>
<evidence type="ECO:0000313" key="1">
    <source>
        <dbReference type="EMBL" id="MCQ4163245.1"/>
    </source>
</evidence>
<keyword evidence="2" id="KW-1185">Reference proteome</keyword>
<dbReference type="EMBL" id="JANFQO010000001">
    <property type="protein sequence ID" value="MCQ4163245.1"/>
    <property type="molecule type" value="Genomic_DNA"/>
</dbReference>
<proteinExistence type="predicted"/>
<evidence type="ECO:0000313" key="2">
    <source>
        <dbReference type="Proteomes" id="UP001165498"/>
    </source>
</evidence>
<name>A0ABT1QNS5_9GAMM</name>
<organism evidence="1 2">
    <name type="scientific">Tahibacter harae</name>
    <dbReference type="NCBI Taxonomy" id="2963937"/>
    <lineage>
        <taxon>Bacteria</taxon>
        <taxon>Pseudomonadati</taxon>
        <taxon>Pseudomonadota</taxon>
        <taxon>Gammaproteobacteria</taxon>
        <taxon>Lysobacterales</taxon>
        <taxon>Rhodanobacteraceae</taxon>
        <taxon>Tahibacter</taxon>
    </lineage>
</organism>
<sequence>MIGADARPVSGGGAAIAMPRCAGQGDVKASACAKAVAVICDDVEKATIGRVVTWRPHHRQPKKIHETY</sequence>
<accession>A0ABT1QNS5</accession>
<dbReference type="RefSeq" id="WP_255910275.1">
    <property type="nucleotide sequence ID" value="NZ_JANFQO010000001.1"/>
</dbReference>
<gene>
    <name evidence="1" type="ORF">NM961_00845</name>
</gene>
<dbReference type="Proteomes" id="UP001165498">
    <property type="component" value="Unassembled WGS sequence"/>
</dbReference>
<protein>
    <submittedName>
        <fullName evidence="1">Uncharacterized protein</fullName>
    </submittedName>
</protein>
<reference evidence="1" key="1">
    <citation type="submission" date="2022-07" db="EMBL/GenBank/DDBJ databases">
        <title>Tahibacter sp., a new gammaproteobacterium isolated from the silt sample collected at pig farm.</title>
        <authorList>
            <person name="Chen H."/>
        </authorList>
    </citation>
    <scope>NUCLEOTIDE SEQUENCE</scope>
    <source>
        <strain evidence="1">P2K</strain>
    </source>
</reference>